<dbReference type="InterPro" id="IPR022894">
    <property type="entry name" value="Oligoribonuclease"/>
</dbReference>
<comment type="caution">
    <text evidence="3">The sequence shown here is derived from an EMBL/GenBank/DDBJ whole genome shotgun (WGS) entry which is preliminary data.</text>
</comment>
<sequence>MDLSGITFDGSSYTFTHLDHPYAVNYHENEGQTVGHLSENAVTSTYEVYVPDIDVSVTCVQGSESVDVIHLPNVDSQLQNVPQKPPLNFGEIATFVQSNEGGKMACTQPNKQLNDIPLLQVLNIGEQLFILSTTLSSGSVEGQTNPSATGFSQSLLPTLQHSVPHQPPCPLSCKTLNKPCCHTQMPPVEKTCPLSHTDVSNPFPKCTELGLNLNMRPKKKLDLTLLTNGVMVEIYNFAKTIKTALQFVVFDILDHNFDLGLLSEQRWRFVKDVNGQFNKIRRKCNSKYGPLEVFTLPDFQRGKQEARSKKEQENALRFQNAYEAVTYFLYTYHDRQLPSPNTSESFSDMTMNGESYTAETSTLAKDQPDPQPMSFGQVKKEPIWADETTPVLKKEESEIDIMSDLVQHIKTESKSEAFETLCTNKEAMPCQKNEPSDISIKDEPDFHPMFLMPTKKEAPWNGTEDAPYTDGIGKLHQTHELPQNHGLNIVPIKNESDLQSEMQGHATTLEHPILLKRTQNNPYPYCRRNGVDLVKSNLGVKKKLDLNLLTMGVMLEIHDFAKKLLTSPQEISVNVVKQQFKLDLKKEQFLRSLCIPAVINSYPKNHALKDTFLNEPFIFSTPVPTHQKTCRPTTLPSASLPSTNERLKAISEIRRLALKKKKEERANMWTKEKEKPAKKQRSMTCTKSNSSLAENQMKSNATQFSVKEAQHVVADIHPQEESVLYPMPTEQESDPKDNQVHTLRKIILNVVTCGTFSNSTIFKKRIAFFLNLVAPNRKLEEILTEYRSEFLPHMVEQYYAYNIPERIRLCFVNKLFGGLHVIDGLVHQAKTTLLLWENVIFVDKEVGSFPSFAKTGLESGTVRLVRSMCDAVQAKGCEIVKFRNFLTGKEFKNFPLVSSGGNRLLDTLCENAAVVYSIHNDLLEFTSANKADSCLFKDVVSDLEIQQFKAGCRALGLVSKIILDPLWRALVLNGNISDIEARYQALVSKLEEWRDDGRQVVEGNACLFDDIEVAKDFVFHKLTMQIDPDFNELTVQVVEILLASFLMVCGKMLSSNPDYCRHVLPSDNLRVKLKLMPRAYPNAQGDFGLLEHLQRAKSGAIGIAIESMVMFKRSRSWTWLPSLDREKIMLMRKTLQGAVKHQ</sequence>
<dbReference type="GO" id="GO:0004518">
    <property type="term" value="F:nuclease activity"/>
    <property type="evidence" value="ECO:0007669"/>
    <property type="project" value="UniProtKB-KW"/>
</dbReference>
<dbReference type="AlphaFoldDB" id="A0ABD0XJ00"/>
<evidence type="ECO:0000313" key="3">
    <source>
        <dbReference type="EMBL" id="KAL1007697.1"/>
    </source>
</evidence>
<dbReference type="EMBL" id="JAGEUA010000002">
    <property type="protein sequence ID" value="KAL1007697.1"/>
    <property type="molecule type" value="Genomic_DNA"/>
</dbReference>
<evidence type="ECO:0000256" key="1">
    <source>
        <dbReference type="ARBA" id="ARBA00022722"/>
    </source>
</evidence>
<keyword evidence="4" id="KW-1185">Reference proteome</keyword>
<protein>
    <submittedName>
        <fullName evidence="3">Uncharacterized protein</fullName>
    </submittedName>
</protein>
<accession>A0ABD0XJ00</accession>
<proteinExistence type="predicted"/>
<reference evidence="3 4" key="1">
    <citation type="submission" date="2024-06" db="EMBL/GenBank/DDBJ databases">
        <authorList>
            <person name="Pan Q."/>
            <person name="Wen M."/>
            <person name="Jouanno E."/>
            <person name="Zahm M."/>
            <person name="Klopp C."/>
            <person name="Cabau C."/>
            <person name="Louis A."/>
            <person name="Berthelot C."/>
            <person name="Parey E."/>
            <person name="Roest Crollius H."/>
            <person name="Montfort J."/>
            <person name="Robinson-Rechavi M."/>
            <person name="Bouchez O."/>
            <person name="Lampietro C."/>
            <person name="Lopez Roques C."/>
            <person name="Donnadieu C."/>
            <person name="Postlethwait J."/>
            <person name="Bobe J."/>
            <person name="Verreycken H."/>
            <person name="Guiguen Y."/>
        </authorList>
    </citation>
    <scope>NUCLEOTIDE SEQUENCE [LARGE SCALE GENOMIC DNA]</scope>
    <source>
        <strain evidence="3">Up_M1</strain>
        <tissue evidence="3">Testis</tissue>
    </source>
</reference>
<evidence type="ECO:0000256" key="2">
    <source>
        <dbReference type="SAM" id="MobiDB-lite"/>
    </source>
</evidence>
<keyword evidence="1" id="KW-0540">Nuclease</keyword>
<dbReference type="PANTHER" id="PTHR11046">
    <property type="entry name" value="OLIGORIBONUCLEASE, MITOCHONDRIAL"/>
    <property type="match status" value="1"/>
</dbReference>
<name>A0ABD0XJ00_UMBPY</name>
<evidence type="ECO:0000313" key="4">
    <source>
        <dbReference type="Proteomes" id="UP001557470"/>
    </source>
</evidence>
<keyword evidence="1" id="KW-0378">Hydrolase</keyword>
<feature type="compositionally biased region" description="Polar residues" evidence="2">
    <location>
        <begin position="682"/>
        <end position="694"/>
    </location>
</feature>
<dbReference type="Proteomes" id="UP001557470">
    <property type="component" value="Unassembled WGS sequence"/>
</dbReference>
<organism evidence="3 4">
    <name type="scientific">Umbra pygmaea</name>
    <name type="common">Eastern mudminnow</name>
    <dbReference type="NCBI Taxonomy" id="75934"/>
    <lineage>
        <taxon>Eukaryota</taxon>
        <taxon>Metazoa</taxon>
        <taxon>Chordata</taxon>
        <taxon>Craniata</taxon>
        <taxon>Vertebrata</taxon>
        <taxon>Euteleostomi</taxon>
        <taxon>Actinopterygii</taxon>
        <taxon>Neopterygii</taxon>
        <taxon>Teleostei</taxon>
        <taxon>Protacanthopterygii</taxon>
        <taxon>Esociformes</taxon>
        <taxon>Umbridae</taxon>
        <taxon>Umbra</taxon>
    </lineage>
</organism>
<gene>
    <name evidence="3" type="ORF">UPYG_G00090370</name>
</gene>
<dbReference type="PANTHER" id="PTHR11046:SF25">
    <property type="match status" value="1"/>
</dbReference>
<feature type="region of interest" description="Disordered" evidence="2">
    <location>
        <begin position="669"/>
        <end position="694"/>
    </location>
</feature>